<dbReference type="Proteomes" id="UP000054097">
    <property type="component" value="Unassembled WGS sequence"/>
</dbReference>
<dbReference type="SUPFAM" id="SSF81383">
    <property type="entry name" value="F-box domain"/>
    <property type="match status" value="1"/>
</dbReference>
<dbReference type="InterPro" id="IPR036047">
    <property type="entry name" value="F-box-like_dom_sf"/>
</dbReference>
<proteinExistence type="predicted"/>
<reference evidence="2 3" key="1">
    <citation type="submission" date="2014-04" db="EMBL/GenBank/DDBJ databases">
        <authorList>
            <consortium name="DOE Joint Genome Institute"/>
            <person name="Kuo A."/>
            <person name="Zuccaro A."/>
            <person name="Kohler A."/>
            <person name="Nagy L.G."/>
            <person name="Floudas D."/>
            <person name="Copeland A."/>
            <person name="Barry K.W."/>
            <person name="Cichocki N."/>
            <person name="Veneault-Fourrey C."/>
            <person name="LaButti K."/>
            <person name="Lindquist E.A."/>
            <person name="Lipzen A."/>
            <person name="Lundell T."/>
            <person name="Morin E."/>
            <person name="Murat C."/>
            <person name="Sun H."/>
            <person name="Tunlid A."/>
            <person name="Henrissat B."/>
            <person name="Grigoriev I.V."/>
            <person name="Hibbett D.S."/>
            <person name="Martin F."/>
            <person name="Nordberg H.P."/>
            <person name="Cantor M.N."/>
            <person name="Hua S.X."/>
        </authorList>
    </citation>
    <scope>NUCLEOTIDE SEQUENCE [LARGE SCALE GENOMIC DNA]</scope>
    <source>
        <strain evidence="2 3">MAFF 305830</strain>
    </source>
</reference>
<protein>
    <recommendedName>
        <fullName evidence="1">F-box domain-containing protein</fullName>
    </recommendedName>
</protein>
<evidence type="ECO:0000313" key="3">
    <source>
        <dbReference type="Proteomes" id="UP000054097"/>
    </source>
</evidence>
<sequence length="447" mass="50691">MTPAAIRLDTLCDDIIFQVAFLLTLDDLLHLSMVCKRFYSTLCCSDVWDHWLDALPPATLLPYDSSPPYRRDETVRLAIRRTLYLRSILSSSPRISLDTIRYKQISVPAERWCFRIEGSQWMFNCTQSPDATTIQCVNLMDSSVIGGISVAAKLHSATTFNGHLYQRNKLLIAMVGENICHQERKLSVEVVTVSLEENGTQANFTHQRSIPVPEKLSSLFTRFDVLQLDKDHVVLSGNWSTKTFLVVDWKCDKMAIYRSSNYWRVFHWRLLDSKLFIVHDDGQLDIIDVQQLLNPDSLISPTKKIMTLPNYRSIRFIHQDTNVFSILVIAQANDGNLPGAPIISHFQVSLDADGKFSLRRGHFDGLLFALETQLYLGSMGIISKEASEEATIWSIGETKSLSRVSLCLPNLSEQMEFVDLDLQSGMIALKGSHGASRTPKINLYWIL</sequence>
<dbReference type="EMBL" id="KN824349">
    <property type="protein sequence ID" value="KIM22759.1"/>
    <property type="molecule type" value="Genomic_DNA"/>
</dbReference>
<evidence type="ECO:0000313" key="2">
    <source>
        <dbReference type="EMBL" id="KIM22759.1"/>
    </source>
</evidence>
<reference evidence="3" key="2">
    <citation type="submission" date="2015-01" db="EMBL/GenBank/DDBJ databases">
        <title>Evolutionary Origins and Diversification of the Mycorrhizal Mutualists.</title>
        <authorList>
            <consortium name="DOE Joint Genome Institute"/>
            <consortium name="Mycorrhizal Genomics Consortium"/>
            <person name="Kohler A."/>
            <person name="Kuo A."/>
            <person name="Nagy L.G."/>
            <person name="Floudas D."/>
            <person name="Copeland A."/>
            <person name="Barry K.W."/>
            <person name="Cichocki N."/>
            <person name="Veneault-Fourrey C."/>
            <person name="LaButti K."/>
            <person name="Lindquist E.A."/>
            <person name="Lipzen A."/>
            <person name="Lundell T."/>
            <person name="Morin E."/>
            <person name="Murat C."/>
            <person name="Riley R."/>
            <person name="Ohm R."/>
            <person name="Sun H."/>
            <person name="Tunlid A."/>
            <person name="Henrissat B."/>
            <person name="Grigoriev I.V."/>
            <person name="Hibbett D.S."/>
            <person name="Martin F."/>
        </authorList>
    </citation>
    <scope>NUCLEOTIDE SEQUENCE [LARGE SCALE GENOMIC DNA]</scope>
    <source>
        <strain evidence="3">MAFF 305830</strain>
    </source>
</reference>
<name>A0A0C3ART2_SERVB</name>
<accession>A0A0C3ART2</accession>
<dbReference type="AlphaFoldDB" id="A0A0C3ART2"/>
<dbReference type="Pfam" id="PF00646">
    <property type="entry name" value="F-box"/>
    <property type="match status" value="1"/>
</dbReference>
<organism evidence="2 3">
    <name type="scientific">Serendipita vermifera MAFF 305830</name>
    <dbReference type="NCBI Taxonomy" id="933852"/>
    <lineage>
        <taxon>Eukaryota</taxon>
        <taxon>Fungi</taxon>
        <taxon>Dikarya</taxon>
        <taxon>Basidiomycota</taxon>
        <taxon>Agaricomycotina</taxon>
        <taxon>Agaricomycetes</taxon>
        <taxon>Sebacinales</taxon>
        <taxon>Serendipitaceae</taxon>
        <taxon>Serendipita</taxon>
    </lineage>
</organism>
<dbReference type="HOGENOM" id="CLU_612757_0_0_1"/>
<dbReference type="InterPro" id="IPR001810">
    <property type="entry name" value="F-box_dom"/>
</dbReference>
<gene>
    <name evidence="2" type="ORF">M408DRAFT_332798</name>
</gene>
<feature type="domain" description="F-box" evidence="1">
    <location>
        <begin position="9"/>
        <end position="48"/>
    </location>
</feature>
<evidence type="ECO:0000259" key="1">
    <source>
        <dbReference type="Pfam" id="PF00646"/>
    </source>
</evidence>
<dbReference type="OrthoDB" id="3174837at2759"/>
<keyword evidence="3" id="KW-1185">Reference proteome</keyword>